<dbReference type="GO" id="GO:0003743">
    <property type="term" value="F:translation initiation factor activity"/>
    <property type="evidence" value="ECO:0007669"/>
    <property type="project" value="UniProtKB-KW"/>
</dbReference>
<evidence type="ECO:0000256" key="1">
    <source>
        <dbReference type="ARBA" id="ARBA00004514"/>
    </source>
</evidence>
<name>A0AA35WU68_GEOBA</name>
<comment type="similarity">
    <text evidence="2 10">Belongs to the eIF-2B alpha/beta/delta subunits family.</text>
</comment>
<feature type="non-terminal residue" evidence="11">
    <location>
        <position position="273"/>
    </location>
</feature>
<dbReference type="Gene3D" id="3.40.50.10470">
    <property type="entry name" value="Translation initiation factor eif-2b, domain 2"/>
    <property type="match status" value="1"/>
</dbReference>
<keyword evidence="5" id="KW-0648">Protein biosynthesis</keyword>
<evidence type="ECO:0000256" key="3">
    <source>
        <dbReference type="ARBA" id="ARBA00022490"/>
    </source>
</evidence>
<dbReference type="InterPro" id="IPR000649">
    <property type="entry name" value="IF-2B-related"/>
</dbReference>
<evidence type="ECO:0000313" key="11">
    <source>
        <dbReference type="EMBL" id="CAI8026667.1"/>
    </source>
</evidence>
<keyword evidence="3" id="KW-0963">Cytoplasm</keyword>
<evidence type="ECO:0000256" key="8">
    <source>
        <dbReference type="ARBA" id="ARBA00044236"/>
    </source>
</evidence>
<dbReference type="Gene3D" id="1.20.120.1070">
    <property type="entry name" value="Translation initiation factor eIF-2B, N-terminal domain"/>
    <property type="match status" value="1"/>
</dbReference>
<keyword evidence="12" id="KW-1185">Reference proteome</keyword>
<comment type="caution">
    <text evidence="11">The sequence shown here is derived from an EMBL/GenBank/DDBJ whole genome shotgun (WGS) entry which is preliminary data.</text>
</comment>
<dbReference type="EMBL" id="CASHTH010002225">
    <property type="protein sequence ID" value="CAI8026667.1"/>
    <property type="molecule type" value="Genomic_DNA"/>
</dbReference>
<sequence>VTVHDCSFDIYSVGTISGLRAELKVATETLIKARTSTVSVSSGCELFLRFITMTSLEGQNDFEDLRRKLIKRGDMYLQKVADSRQKIAHIANPFIRDGTTILTHSRSRVVYCLLKEAMSSGKRIKVFVTASTIDNSGEEMHQLLQDAKVPSKVILDSAVGFIMEEVDLVIVGAEGVAESGGIINKIGTYQMAVMAKALNKPFYVVAESFKFVRMYPLNQGDLPNDEKYTSVNSSEDSHPYIDYSPPQYITLLFSDIGVLTPSAVSDELIKLYL</sequence>
<evidence type="ECO:0000256" key="2">
    <source>
        <dbReference type="ARBA" id="ARBA00007251"/>
    </source>
</evidence>
<dbReference type="AlphaFoldDB" id="A0AA35WU68"/>
<keyword evidence="4 11" id="KW-0396">Initiation factor</keyword>
<organism evidence="11 12">
    <name type="scientific">Geodia barretti</name>
    <name type="common">Barrett's horny sponge</name>
    <dbReference type="NCBI Taxonomy" id="519541"/>
    <lineage>
        <taxon>Eukaryota</taxon>
        <taxon>Metazoa</taxon>
        <taxon>Porifera</taxon>
        <taxon>Demospongiae</taxon>
        <taxon>Heteroscleromorpha</taxon>
        <taxon>Tetractinellida</taxon>
        <taxon>Astrophorina</taxon>
        <taxon>Geodiidae</taxon>
        <taxon>Geodia</taxon>
    </lineage>
</organism>
<evidence type="ECO:0000256" key="4">
    <source>
        <dbReference type="ARBA" id="ARBA00022540"/>
    </source>
</evidence>
<evidence type="ECO:0000256" key="7">
    <source>
        <dbReference type="ARBA" id="ARBA00044208"/>
    </source>
</evidence>
<dbReference type="Pfam" id="PF01008">
    <property type="entry name" value="IF-2B"/>
    <property type="match status" value="1"/>
</dbReference>
<dbReference type="InterPro" id="IPR042528">
    <property type="entry name" value="elF-2B_alpha_N"/>
</dbReference>
<dbReference type="InterPro" id="IPR042529">
    <property type="entry name" value="IF_2B-like_C"/>
</dbReference>
<evidence type="ECO:0000256" key="5">
    <source>
        <dbReference type="ARBA" id="ARBA00022917"/>
    </source>
</evidence>
<evidence type="ECO:0000256" key="10">
    <source>
        <dbReference type="RuleBase" id="RU003814"/>
    </source>
</evidence>
<dbReference type="PANTHER" id="PTHR45860:SF1">
    <property type="entry name" value="TRANSLATION INITIATION FACTOR EIF-2B SUBUNIT ALPHA"/>
    <property type="match status" value="1"/>
</dbReference>
<dbReference type="Proteomes" id="UP001174909">
    <property type="component" value="Unassembled WGS sequence"/>
</dbReference>
<comment type="subcellular location">
    <subcellularLocation>
        <location evidence="1">Cytoplasm</location>
        <location evidence="1">Cytosol</location>
    </subcellularLocation>
</comment>
<dbReference type="SUPFAM" id="SSF100950">
    <property type="entry name" value="NagB/RpiA/CoA transferase-like"/>
    <property type="match status" value="1"/>
</dbReference>
<evidence type="ECO:0000256" key="6">
    <source>
        <dbReference type="ARBA" id="ARBA00043898"/>
    </source>
</evidence>
<dbReference type="InterPro" id="IPR051501">
    <property type="entry name" value="eIF2B_alpha/beta/delta"/>
</dbReference>
<gene>
    <name evidence="11" type="ORF">GBAR_LOCUS15306</name>
</gene>
<dbReference type="FunFam" id="3.40.50.10470:FF:000001">
    <property type="entry name" value="Translation initiation factor eIF-2B subunit alpha"/>
    <property type="match status" value="1"/>
</dbReference>
<dbReference type="GO" id="GO:0005851">
    <property type="term" value="C:eukaryotic translation initiation factor 2B complex"/>
    <property type="evidence" value="ECO:0007669"/>
    <property type="project" value="TreeGrafter"/>
</dbReference>
<accession>A0AA35WU68</accession>
<reference evidence="11" key="1">
    <citation type="submission" date="2023-03" db="EMBL/GenBank/DDBJ databases">
        <authorList>
            <person name="Steffen K."/>
            <person name="Cardenas P."/>
        </authorList>
    </citation>
    <scope>NUCLEOTIDE SEQUENCE</scope>
</reference>
<evidence type="ECO:0000313" key="12">
    <source>
        <dbReference type="Proteomes" id="UP001174909"/>
    </source>
</evidence>
<dbReference type="GO" id="GO:0005829">
    <property type="term" value="C:cytosol"/>
    <property type="evidence" value="ECO:0007669"/>
    <property type="project" value="UniProtKB-SubCell"/>
</dbReference>
<dbReference type="PANTHER" id="PTHR45860">
    <property type="entry name" value="TRANSLATION INITIATION FACTOR EIF-2B SUBUNIT ALPHA"/>
    <property type="match status" value="1"/>
</dbReference>
<comment type="function">
    <text evidence="6">Acts as a component of the translation initiation factor 2B (eIF2B) complex, which catalyzes the exchange of GDP for GTP on eukaryotic initiation factor 2 (eIF2) gamma subunit. Its guanine nucleotide exchange factor activity is repressed when bound to eIF2 complex phosphorylated on the alpha subunit, thereby limiting the amount of methionyl-initiator methionine tRNA available to the ribosome and consequently global translation is repressed.</text>
</comment>
<evidence type="ECO:0000256" key="9">
    <source>
        <dbReference type="ARBA" id="ARBA00046432"/>
    </source>
</evidence>
<proteinExistence type="inferred from homology"/>
<comment type="subunit">
    <text evidence="9">Component of the translation initiation factor 2B (eIF2B) complex which is a heterodecamer of two sets of five different subunits: alpha, beta, gamma, delta and epsilon. Subunits alpha, beta and delta comprise a regulatory subcomplex and subunits epsilon and gamma comprise a catalytic subcomplex. Within the complex, the hexameric regulatory complex resides at the center, with the two heterodimeric catalytic subcomplexes bound on opposite sides.</text>
</comment>
<protein>
    <recommendedName>
        <fullName evidence="7">Translation initiation factor eIF2B subunit alpha</fullName>
    </recommendedName>
    <alternativeName>
        <fullName evidence="8">eIF2B GDP-GTP exchange factor subunit alpha</fullName>
    </alternativeName>
</protein>
<dbReference type="GO" id="GO:0005085">
    <property type="term" value="F:guanyl-nucleotide exchange factor activity"/>
    <property type="evidence" value="ECO:0007669"/>
    <property type="project" value="TreeGrafter"/>
</dbReference>
<dbReference type="InterPro" id="IPR037171">
    <property type="entry name" value="NagB/RpiA_transferase-like"/>
</dbReference>